<dbReference type="PANTHER" id="PTHR42951">
    <property type="entry name" value="METALLO-BETA-LACTAMASE DOMAIN-CONTAINING"/>
    <property type="match status" value="1"/>
</dbReference>
<dbReference type="PANTHER" id="PTHR42951:SF9">
    <property type="entry name" value="METAL-DEPENDENT HYDROLASE"/>
    <property type="match status" value="1"/>
</dbReference>
<reference evidence="3" key="1">
    <citation type="journal article" date="2019" name="Int. J. Syst. Evol. Microbiol.">
        <title>The Global Catalogue of Microorganisms (GCM) 10K type strain sequencing project: providing services to taxonomists for standard genome sequencing and annotation.</title>
        <authorList>
            <consortium name="The Broad Institute Genomics Platform"/>
            <consortium name="The Broad Institute Genome Sequencing Center for Infectious Disease"/>
            <person name="Wu L."/>
            <person name="Ma J."/>
        </authorList>
    </citation>
    <scope>NUCLEOTIDE SEQUENCE [LARGE SCALE GENOMIC DNA]</scope>
    <source>
        <strain evidence="3">CCUG 55590</strain>
    </source>
</reference>
<dbReference type="InterPro" id="IPR036866">
    <property type="entry name" value="RibonucZ/Hydroxyglut_hydro"/>
</dbReference>
<evidence type="ECO:0000313" key="2">
    <source>
        <dbReference type="EMBL" id="MFC7389793.1"/>
    </source>
</evidence>
<dbReference type="InterPro" id="IPR050855">
    <property type="entry name" value="NDM-1-like"/>
</dbReference>
<dbReference type="Proteomes" id="UP001596439">
    <property type="component" value="Unassembled WGS sequence"/>
</dbReference>
<keyword evidence="3" id="KW-1185">Reference proteome</keyword>
<gene>
    <name evidence="2" type="ORF">ACFQO8_06515</name>
</gene>
<organism evidence="2 3">
    <name type="scientific">Exiguobacterium aestuarii</name>
    <dbReference type="NCBI Taxonomy" id="273527"/>
    <lineage>
        <taxon>Bacteria</taxon>
        <taxon>Bacillati</taxon>
        <taxon>Bacillota</taxon>
        <taxon>Bacilli</taxon>
        <taxon>Bacillales</taxon>
        <taxon>Bacillales Family XII. Incertae Sedis</taxon>
        <taxon>Exiguobacterium</taxon>
    </lineage>
</organism>
<dbReference type="EMBL" id="JBHTCE010000001">
    <property type="protein sequence ID" value="MFC7389793.1"/>
    <property type="molecule type" value="Genomic_DNA"/>
</dbReference>
<dbReference type="RefSeq" id="WP_214788045.1">
    <property type="nucleotide sequence ID" value="NZ_JANIEL010000103.1"/>
</dbReference>
<name>A0ABW2PK71_9BACL</name>
<dbReference type="Gene3D" id="3.60.15.10">
    <property type="entry name" value="Ribonuclease Z/Hydroxyacylglutathione hydrolase-like"/>
    <property type="match status" value="1"/>
</dbReference>
<dbReference type="SUPFAM" id="SSF56281">
    <property type="entry name" value="Metallo-hydrolase/oxidoreductase"/>
    <property type="match status" value="1"/>
</dbReference>
<evidence type="ECO:0000313" key="3">
    <source>
        <dbReference type="Proteomes" id="UP001596439"/>
    </source>
</evidence>
<evidence type="ECO:0000259" key="1">
    <source>
        <dbReference type="SMART" id="SM00849"/>
    </source>
</evidence>
<dbReference type="Pfam" id="PF00753">
    <property type="entry name" value="Lactamase_B"/>
    <property type="match status" value="1"/>
</dbReference>
<proteinExistence type="predicted"/>
<feature type="domain" description="Metallo-beta-lactamase" evidence="1">
    <location>
        <begin position="20"/>
        <end position="210"/>
    </location>
</feature>
<accession>A0ABW2PK71</accession>
<dbReference type="InterPro" id="IPR001279">
    <property type="entry name" value="Metallo-B-lactamas"/>
</dbReference>
<dbReference type="SMART" id="SM00849">
    <property type="entry name" value="Lactamase_B"/>
    <property type="match status" value="1"/>
</dbReference>
<dbReference type="CDD" id="cd07721">
    <property type="entry name" value="yflN-like_MBL-fold"/>
    <property type="match status" value="1"/>
</dbReference>
<protein>
    <submittedName>
        <fullName evidence="2">MBL fold metallo-hydrolase</fullName>
    </submittedName>
</protein>
<sequence length="237" mass="26010">MKVRRYGHIHQLSFYAPVLPINVQLIEHELGLVLIDTALKRNASDILAYIEELDKPLLAILLTHAHGDHVGGVDAIKAEHPLAELFISRRDARLLSGDRSLDEDEQNKIRGSLPTIHSTPDTLLDPGERLFGLQVLAASGHTPGSIAFYDEANRVLLAGDAFQSQGGAAVAGDVRPLFPLPGLATWNRSIAVESAERLIDLSPLLTFVGHGPPLKGTHRLYLALKRAQRKQARKFIR</sequence>
<comment type="caution">
    <text evidence="2">The sequence shown here is derived from an EMBL/GenBank/DDBJ whole genome shotgun (WGS) entry which is preliminary data.</text>
</comment>